<dbReference type="AlphaFoldDB" id="A0AAJ2BJ01"/>
<dbReference type="InterPro" id="IPR052345">
    <property type="entry name" value="Rad_response_metalloprotease"/>
</dbReference>
<dbReference type="Gene3D" id="1.10.10.2910">
    <property type="match status" value="1"/>
</dbReference>
<reference evidence="2" key="1">
    <citation type="submission" date="2023-08" db="EMBL/GenBank/DDBJ databases">
        <title>Functional and genomic diversity of the sorghum phyllosphere microbiome.</title>
        <authorList>
            <person name="Shade A."/>
        </authorList>
    </citation>
    <scope>NUCLEOTIDE SEQUENCE</scope>
    <source>
        <strain evidence="2">SORGH_AS_0201</strain>
    </source>
</reference>
<dbReference type="Proteomes" id="UP001268036">
    <property type="component" value="Unassembled WGS sequence"/>
</dbReference>
<accession>A0AAJ2BJ01</accession>
<organism evidence="2 3">
    <name type="scientific">Pseudomonas oryzihabitans</name>
    <dbReference type="NCBI Taxonomy" id="47885"/>
    <lineage>
        <taxon>Bacteria</taxon>
        <taxon>Pseudomonadati</taxon>
        <taxon>Pseudomonadota</taxon>
        <taxon>Gammaproteobacteria</taxon>
        <taxon>Pseudomonadales</taxon>
        <taxon>Pseudomonadaceae</taxon>
        <taxon>Pseudomonas</taxon>
    </lineage>
</organism>
<dbReference type="Pfam" id="PF06114">
    <property type="entry name" value="Peptidase_M78"/>
    <property type="match status" value="1"/>
</dbReference>
<name>A0AAJ2BJ01_9PSED</name>
<proteinExistence type="predicted"/>
<evidence type="ECO:0000313" key="3">
    <source>
        <dbReference type="Proteomes" id="UP001268036"/>
    </source>
</evidence>
<comment type="caution">
    <text evidence="2">The sequence shown here is derived from an EMBL/GenBank/DDBJ whole genome shotgun (WGS) entry which is preliminary data.</text>
</comment>
<evidence type="ECO:0000259" key="1">
    <source>
        <dbReference type="SMART" id="SM00530"/>
    </source>
</evidence>
<evidence type="ECO:0000313" key="2">
    <source>
        <dbReference type="EMBL" id="MDR6233305.1"/>
    </source>
</evidence>
<dbReference type="EMBL" id="JAVJAF010000001">
    <property type="protein sequence ID" value="MDR6233305.1"/>
    <property type="molecule type" value="Genomic_DNA"/>
</dbReference>
<dbReference type="InterPro" id="IPR010359">
    <property type="entry name" value="IrrE_HExxH"/>
</dbReference>
<dbReference type="RefSeq" id="WP_309756061.1">
    <property type="nucleotide sequence ID" value="NZ_JAVJAF010000001.1"/>
</dbReference>
<gene>
    <name evidence="2" type="ORF">QE440_001046</name>
</gene>
<dbReference type="InterPro" id="IPR001387">
    <property type="entry name" value="Cro/C1-type_HTH"/>
</dbReference>
<dbReference type="SMART" id="SM00530">
    <property type="entry name" value="HTH_XRE"/>
    <property type="match status" value="1"/>
</dbReference>
<sequence length="392" mass="44199">MPNLNPAVLVWARETAGLSLDLAAKQLGIKSQKTTGAELLLRYENGEKEISRPLLLKMANLYRRPLLTFYLPQPPVVADRGVDFRSVRDELKIESRGNLDALVRDLFTRQSLIKEALTDLDEAKPLDYVGSINPDQTTAEEAAEHISQLLDFEIAKYRRNRRPEDAFSYLRNLVESKGCFVFLIGNLGTHHTNIPVEAFRGFAIADQIAPLIVVNDQDSVQARNFTIIHELAHVLAGATGVSGSNFSNDTEKWCNDIASAVLFPDSEELKSQDFQLENFERLTAQINNYAQYRNLSATHVAYRLYIQGRISLETWERLATQYRDLWLRYRQTQREERDGSSEPDYYVVKKHKVGSAAVSLVQRTMNEGMLTATKAATLLGVKAGSVYKMVGV</sequence>
<dbReference type="CDD" id="cd00093">
    <property type="entry name" value="HTH_XRE"/>
    <property type="match status" value="1"/>
</dbReference>
<feature type="domain" description="HTH cro/C1-type" evidence="1">
    <location>
        <begin position="8"/>
        <end position="69"/>
    </location>
</feature>
<dbReference type="PANTHER" id="PTHR43236">
    <property type="entry name" value="ANTITOXIN HIGA1"/>
    <property type="match status" value="1"/>
</dbReference>
<protein>
    <submittedName>
        <fullName evidence="2">Zn-dependent peptidase ImmA (M78 family)</fullName>
    </submittedName>
</protein>
<dbReference type="PANTHER" id="PTHR43236:SF2">
    <property type="entry name" value="BLL0069 PROTEIN"/>
    <property type="match status" value="1"/>
</dbReference>